<dbReference type="GO" id="GO:0000398">
    <property type="term" value="P:mRNA splicing, via spliceosome"/>
    <property type="evidence" value="ECO:0007669"/>
    <property type="project" value="TreeGrafter"/>
</dbReference>
<reference evidence="3 4" key="1">
    <citation type="submission" date="2017-04" db="EMBL/GenBank/DDBJ databases">
        <authorList>
            <person name="Afonso C.L."/>
            <person name="Miller P.J."/>
            <person name="Scott M.A."/>
            <person name="Spackman E."/>
            <person name="Goraichik I."/>
            <person name="Dimitrov K.M."/>
            <person name="Suarez D.L."/>
            <person name="Swayne D.E."/>
        </authorList>
    </citation>
    <scope>NUCLEOTIDE SEQUENCE [LARGE SCALE GENOMIC DNA]</scope>
</reference>
<sequence length="494" mass="56985">MKLLVAHGNDANFLSLIEKVKKLNTKAGPFAHILIVGDIKDETINNIGDIDGLSTLYLFGAEGENSTNIIRLNGFGVYESQDKLRIGYSTQTTKQLHESKKALWNKFKQLEDPVDILISREWSSQVARLNEVFSGTELLDNIVKTAQPKYHIAYGDNNHYFESKPFIWDDSNQVSRFINIADFDSSKKWAYAFNIELARDVISDNIKKLELIDNPYNTHPQKRALVTDQHPDDGHKTAVEPKQKKVKKILPSTCHFCFTNASLADHMIISIGNSSYLTIVRGPLTTPKGDMNFSGHCLLIPIEHIPKYNSGQDNFKESTLVKEMTLYENSVVKMNYRKFDMSTIVFEINSERSIHFHKQIIPIPKYLILKFETALDRQLHFNNENFSNNAKLNFQKYSSTDEEYLKIRDDPKANYLQFTVYETSETDPQVYIAMFQPDMRLDLQFGRRVTAFLLRAPKRIKWDSPACLQSKEQEIKETENFQKGYKDFDIMTQS</sequence>
<dbReference type="GO" id="GO:0071014">
    <property type="term" value="C:post-mRNA release spliceosomal complex"/>
    <property type="evidence" value="ECO:0007669"/>
    <property type="project" value="TreeGrafter"/>
</dbReference>
<dbReference type="GO" id="GO:0061632">
    <property type="term" value="F:RNA lariat debranching enzyme activator activity"/>
    <property type="evidence" value="ECO:0007669"/>
    <property type="project" value="TreeGrafter"/>
</dbReference>
<keyword evidence="4" id="KW-1185">Reference proteome</keyword>
<evidence type="ECO:0000313" key="4">
    <source>
        <dbReference type="Proteomes" id="UP000196158"/>
    </source>
</evidence>
<name>A0A1X7QXB3_9SACH</name>
<accession>A0A1X7QXB3</accession>
<dbReference type="InterPro" id="IPR006767">
    <property type="entry name" value="Cwf19-like_C_dom-2"/>
</dbReference>
<organism evidence="3 4">
    <name type="scientific">Maudiozyma saulgeensis</name>
    <dbReference type="NCBI Taxonomy" id="1789683"/>
    <lineage>
        <taxon>Eukaryota</taxon>
        <taxon>Fungi</taxon>
        <taxon>Dikarya</taxon>
        <taxon>Ascomycota</taxon>
        <taxon>Saccharomycotina</taxon>
        <taxon>Saccharomycetes</taxon>
        <taxon>Saccharomycetales</taxon>
        <taxon>Saccharomycetaceae</taxon>
        <taxon>Maudiozyma</taxon>
    </lineage>
</organism>
<proteinExistence type="predicted"/>
<protein>
    <recommendedName>
        <fullName evidence="5">Cwf19-like C-terminal domain-containing protein</fullName>
    </recommendedName>
</protein>
<dbReference type="Pfam" id="PF04677">
    <property type="entry name" value="CwfJ_C_1"/>
    <property type="match status" value="1"/>
</dbReference>
<evidence type="ECO:0000313" key="3">
    <source>
        <dbReference type="EMBL" id="SMN17981.1"/>
    </source>
</evidence>
<gene>
    <name evidence="3" type="ORF">KASA_0Q03773G</name>
</gene>
<dbReference type="STRING" id="1789683.A0A1X7QXB3"/>
<evidence type="ECO:0000259" key="1">
    <source>
        <dbReference type="Pfam" id="PF04676"/>
    </source>
</evidence>
<dbReference type="PANTHER" id="PTHR12072:SF4">
    <property type="entry name" value="CWF19-LIKE PROTEIN 1"/>
    <property type="match status" value="1"/>
</dbReference>
<dbReference type="OrthoDB" id="444325at2759"/>
<feature type="domain" description="Cwf19-like C-terminal" evidence="2">
    <location>
        <begin position="243"/>
        <end position="370"/>
    </location>
</feature>
<dbReference type="EMBL" id="FXLY01000002">
    <property type="protein sequence ID" value="SMN17981.1"/>
    <property type="molecule type" value="Genomic_DNA"/>
</dbReference>
<dbReference type="PANTHER" id="PTHR12072">
    <property type="entry name" value="CWF19, CELL CYCLE CONTROL PROTEIN"/>
    <property type="match status" value="1"/>
</dbReference>
<dbReference type="Proteomes" id="UP000196158">
    <property type="component" value="Unassembled WGS sequence"/>
</dbReference>
<feature type="domain" description="Cwf19-like protein C-terminal" evidence="1">
    <location>
        <begin position="397"/>
        <end position="489"/>
    </location>
</feature>
<evidence type="ECO:0008006" key="5">
    <source>
        <dbReference type="Google" id="ProtNLM"/>
    </source>
</evidence>
<dbReference type="Pfam" id="PF04676">
    <property type="entry name" value="CwfJ_C_2"/>
    <property type="match status" value="1"/>
</dbReference>
<dbReference type="InterPro" id="IPR040194">
    <property type="entry name" value="Cwf19-like"/>
</dbReference>
<dbReference type="AlphaFoldDB" id="A0A1X7QXB3"/>
<dbReference type="InterPro" id="IPR006768">
    <property type="entry name" value="Cwf19-like_C_dom-1"/>
</dbReference>
<evidence type="ECO:0000259" key="2">
    <source>
        <dbReference type="Pfam" id="PF04677"/>
    </source>
</evidence>